<dbReference type="AlphaFoldDB" id="B0MK18"/>
<evidence type="ECO:0000313" key="2">
    <source>
        <dbReference type="Proteomes" id="UP000005326"/>
    </source>
</evidence>
<reference evidence="1" key="2">
    <citation type="submission" date="2014-06" db="EMBL/GenBank/DDBJ databases">
        <title>Draft genome sequence of Eubacterium siraeum (DSM 15702).</title>
        <authorList>
            <person name="Sudarsanam P."/>
            <person name="Ley R."/>
            <person name="Guruge J."/>
            <person name="Turnbaugh P.J."/>
            <person name="Mahowald M."/>
            <person name="Liep D."/>
            <person name="Gordon J."/>
        </authorList>
    </citation>
    <scope>NUCLEOTIDE SEQUENCE</scope>
    <source>
        <strain evidence="1">DSM 15702</strain>
    </source>
</reference>
<comment type="caution">
    <text evidence="1">The sequence shown here is derived from an EMBL/GenBank/DDBJ whole genome shotgun (WGS) entry which is preliminary data.</text>
</comment>
<organism evidence="1 2">
    <name type="scientific">[Eubacterium] siraeum DSM 15702</name>
    <dbReference type="NCBI Taxonomy" id="428128"/>
    <lineage>
        <taxon>Bacteria</taxon>
        <taxon>Bacillati</taxon>
        <taxon>Bacillota</taxon>
        <taxon>Clostridia</taxon>
        <taxon>Eubacteriales</taxon>
        <taxon>Oscillospiraceae</taxon>
        <taxon>Oscillospiraceae incertae sedis</taxon>
    </lineage>
</organism>
<dbReference type="Proteomes" id="UP000005326">
    <property type="component" value="Unassembled WGS sequence"/>
</dbReference>
<keyword evidence="2" id="KW-1185">Reference proteome</keyword>
<accession>B0MK18</accession>
<dbReference type="EMBL" id="ABCA03000023">
    <property type="protein sequence ID" value="EDS01953.1"/>
    <property type="molecule type" value="Genomic_DNA"/>
</dbReference>
<sequence length="48" mass="5574">MLKYCKQGNEGNFQYFSQINFICRTSIGDIAILHKNRQLNLCTIPPLK</sequence>
<reference evidence="1" key="1">
    <citation type="submission" date="2007-10" db="EMBL/GenBank/DDBJ databases">
        <authorList>
            <person name="Fulton L."/>
            <person name="Clifton S."/>
            <person name="Fulton B."/>
            <person name="Xu J."/>
            <person name="Minx P."/>
            <person name="Pepin K.H."/>
            <person name="Johnson M."/>
            <person name="Thiruvilangam P."/>
            <person name="Bhonagiri V."/>
            <person name="Nash W.E."/>
            <person name="Mardis E.R."/>
            <person name="Wilson R.K."/>
        </authorList>
    </citation>
    <scope>NUCLEOTIDE SEQUENCE [LARGE SCALE GENOMIC DNA]</scope>
    <source>
        <strain evidence="1">DSM 15702</strain>
    </source>
</reference>
<gene>
    <name evidence="1" type="ORF">EUBSIR_00153</name>
</gene>
<proteinExistence type="predicted"/>
<evidence type="ECO:0000313" key="1">
    <source>
        <dbReference type="EMBL" id="EDS01953.1"/>
    </source>
</evidence>
<name>B0MK18_9FIRM</name>
<protein>
    <submittedName>
        <fullName evidence="1">Uncharacterized protein</fullName>
    </submittedName>
</protein>